<gene>
    <name evidence="5" type="ORF">FG385_18530</name>
</gene>
<dbReference type="GO" id="GO:0003700">
    <property type="term" value="F:DNA-binding transcription factor activity"/>
    <property type="evidence" value="ECO:0007669"/>
    <property type="project" value="InterPro"/>
</dbReference>
<sequence>MNDARRPRDLAHLLSRLERQVVERQRAALAAENCGVEEWRVIDFLAGGGHVMNEVAEHAGITSPLLTKLVDRLVANNIVYRRIGLEDRRKVRIFLTTRGKALHRRLAAIVEASQAELLADRDRIGGLLEDLRATIVPEGIVPAN</sequence>
<dbReference type="InterPro" id="IPR036390">
    <property type="entry name" value="WH_DNA-bd_sf"/>
</dbReference>
<evidence type="ECO:0000256" key="1">
    <source>
        <dbReference type="ARBA" id="ARBA00023015"/>
    </source>
</evidence>
<dbReference type="AlphaFoldDB" id="A0A5C4LY65"/>
<dbReference type="GO" id="GO:0003677">
    <property type="term" value="F:DNA binding"/>
    <property type="evidence" value="ECO:0007669"/>
    <property type="project" value="UniProtKB-KW"/>
</dbReference>
<dbReference type="OrthoDB" id="4629660at2"/>
<keyword evidence="1" id="KW-0805">Transcription regulation</keyword>
<evidence type="ECO:0000256" key="2">
    <source>
        <dbReference type="ARBA" id="ARBA00023125"/>
    </source>
</evidence>
<proteinExistence type="predicted"/>
<accession>A0A5C4LY65</accession>
<dbReference type="InterPro" id="IPR039422">
    <property type="entry name" value="MarR/SlyA-like"/>
</dbReference>
<dbReference type="EMBL" id="VDFW01000015">
    <property type="protein sequence ID" value="TNC24419.1"/>
    <property type="molecule type" value="Genomic_DNA"/>
</dbReference>
<keyword evidence="3" id="KW-0804">Transcription</keyword>
<keyword evidence="2" id="KW-0238">DNA-binding</keyword>
<dbReference type="SUPFAM" id="SSF46785">
    <property type="entry name" value="Winged helix' DNA-binding domain"/>
    <property type="match status" value="1"/>
</dbReference>
<evidence type="ECO:0000313" key="5">
    <source>
        <dbReference type="EMBL" id="TNC24419.1"/>
    </source>
</evidence>
<organism evidence="5 6">
    <name type="scientific">Amycolatopsis alkalitolerans</name>
    <dbReference type="NCBI Taxonomy" id="2547244"/>
    <lineage>
        <taxon>Bacteria</taxon>
        <taxon>Bacillati</taxon>
        <taxon>Actinomycetota</taxon>
        <taxon>Actinomycetes</taxon>
        <taxon>Pseudonocardiales</taxon>
        <taxon>Pseudonocardiaceae</taxon>
        <taxon>Amycolatopsis</taxon>
    </lineage>
</organism>
<dbReference type="InterPro" id="IPR036388">
    <property type="entry name" value="WH-like_DNA-bd_sf"/>
</dbReference>
<dbReference type="Pfam" id="PF12802">
    <property type="entry name" value="MarR_2"/>
    <property type="match status" value="1"/>
</dbReference>
<dbReference type="InterPro" id="IPR000835">
    <property type="entry name" value="HTH_MarR-typ"/>
</dbReference>
<keyword evidence="6" id="KW-1185">Reference proteome</keyword>
<evidence type="ECO:0000259" key="4">
    <source>
        <dbReference type="PROSITE" id="PS50995"/>
    </source>
</evidence>
<dbReference type="SMART" id="SM00347">
    <property type="entry name" value="HTH_MARR"/>
    <property type="match status" value="1"/>
</dbReference>
<dbReference type="Gene3D" id="1.10.10.10">
    <property type="entry name" value="Winged helix-like DNA-binding domain superfamily/Winged helix DNA-binding domain"/>
    <property type="match status" value="1"/>
</dbReference>
<dbReference type="PANTHER" id="PTHR33164">
    <property type="entry name" value="TRANSCRIPTIONAL REGULATOR, MARR FAMILY"/>
    <property type="match status" value="1"/>
</dbReference>
<evidence type="ECO:0000313" key="6">
    <source>
        <dbReference type="Proteomes" id="UP000305546"/>
    </source>
</evidence>
<dbReference type="Proteomes" id="UP000305546">
    <property type="component" value="Unassembled WGS sequence"/>
</dbReference>
<dbReference type="PANTHER" id="PTHR33164:SF64">
    <property type="entry name" value="TRANSCRIPTIONAL REGULATOR SLYA"/>
    <property type="match status" value="1"/>
</dbReference>
<protein>
    <submittedName>
        <fullName evidence="5">MarR family transcriptional regulator</fullName>
    </submittedName>
</protein>
<comment type="caution">
    <text evidence="5">The sequence shown here is derived from an EMBL/GenBank/DDBJ whole genome shotgun (WGS) entry which is preliminary data.</text>
</comment>
<dbReference type="PROSITE" id="PS50995">
    <property type="entry name" value="HTH_MARR_2"/>
    <property type="match status" value="1"/>
</dbReference>
<name>A0A5C4LY65_9PSEU</name>
<feature type="domain" description="HTH marR-type" evidence="4">
    <location>
        <begin position="7"/>
        <end position="144"/>
    </location>
</feature>
<evidence type="ECO:0000256" key="3">
    <source>
        <dbReference type="ARBA" id="ARBA00023163"/>
    </source>
</evidence>
<reference evidence="5 6" key="1">
    <citation type="submission" date="2019-06" db="EMBL/GenBank/DDBJ databases">
        <title>Amycolatopsis alkalitolerans sp. nov., isolated from Gastrodia elata Blume.</title>
        <authorList>
            <person name="Narsing Rao M.P."/>
            <person name="Li W.J."/>
        </authorList>
    </citation>
    <scope>NUCLEOTIDE SEQUENCE [LARGE SCALE GENOMIC DNA]</scope>
    <source>
        <strain evidence="5 6">SYSUP0005</strain>
    </source>
</reference>
<dbReference type="GO" id="GO:0006950">
    <property type="term" value="P:response to stress"/>
    <property type="evidence" value="ECO:0007669"/>
    <property type="project" value="TreeGrafter"/>
</dbReference>
<dbReference type="RefSeq" id="WP_139098018.1">
    <property type="nucleotide sequence ID" value="NZ_VDFW01000015.1"/>
</dbReference>